<sequence length="103" mass="11545">MNQECRPLWVRLGISIQATPMEIENLMCGNSQTKATTISKIFSEGRVQIDGDSYIPSNVIAEYNLEYGTNYSREEMDLETGTLDGKSLRVAGKLLNRNRGDAR</sequence>
<proteinExistence type="predicted"/>
<dbReference type="AlphaFoldDB" id="A0A174ZLM0"/>
<evidence type="ECO:0000313" key="1">
    <source>
        <dbReference type="EMBL" id="CUQ84130.1"/>
    </source>
</evidence>
<gene>
    <name evidence="1" type="ORF">ERS852492_01347</name>
</gene>
<dbReference type="RefSeq" id="WP_055286752.1">
    <property type="nucleotide sequence ID" value="NZ_CABIXW010000003.1"/>
</dbReference>
<accession>A0A174ZLM0</accession>
<dbReference type="EMBL" id="CZBV01000003">
    <property type="protein sequence ID" value="CUQ84130.1"/>
    <property type="molecule type" value="Genomic_DNA"/>
</dbReference>
<evidence type="ECO:0000313" key="2">
    <source>
        <dbReference type="Proteomes" id="UP000095780"/>
    </source>
</evidence>
<protein>
    <submittedName>
        <fullName evidence="1">Uncharacterized protein</fullName>
    </submittedName>
</protein>
<reference evidence="1 2" key="1">
    <citation type="submission" date="2015-09" db="EMBL/GenBank/DDBJ databases">
        <authorList>
            <consortium name="Pathogen Informatics"/>
        </authorList>
    </citation>
    <scope>NUCLEOTIDE SEQUENCE [LARGE SCALE GENOMIC DNA]</scope>
    <source>
        <strain evidence="1 2">2789STDY5834878</strain>
    </source>
</reference>
<dbReference type="Proteomes" id="UP000095780">
    <property type="component" value="Unassembled WGS sequence"/>
</dbReference>
<organism evidence="1 2">
    <name type="scientific">Lachnospira eligens</name>
    <dbReference type="NCBI Taxonomy" id="39485"/>
    <lineage>
        <taxon>Bacteria</taxon>
        <taxon>Bacillati</taxon>
        <taxon>Bacillota</taxon>
        <taxon>Clostridia</taxon>
        <taxon>Lachnospirales</taxon>
        <taxon>Lachnospiraceae</taxon>
        <taxon>Lachnospira</taxon>
    </lineage>
</organism>
<name>A0A174ZLM0_9FIRM</name>